<dbReference type="Proteomes" id="UP000025227">
    <property type="component" value="Unplaced"/>
</dbReference>
<proteinExistence type="predicted"/>
<dbReference type="AlphaFoldDB" id="A0A7I4YX55"/>
<dbReference type="WBParaSite" id="HCON_00152770-00001">
    <property type="protein sequence ID" value="HCON_00152770-00001"/>
    <property type="gene ID" value="HCON_00152770"/>
</dbReference>
<name>A0A7I4YX55_HAECO</name>
<organism evidence="1 2">
    <name type="scientific">Haemonchus contortus</name>
    <name type="common">Barber pole worm</name>
    <dbReference type="NCBI Taxonomy" id="6289"/>
    <lineage>
        <taxon>Eukaryota</taxon>
        <taxon>Metazoa</taxon>
        <taxon>Ecdysozoa</taxon>
        <taxon>Nematoda</taxon>
        <taxon>Chromadorea</taxon>
        <taxon>Rhabditida</taxon>
        <taxon>Rhabditina</taxon>
        <taxon>Rhabditomorpha</taxon>
        <taxon>Strongyloidea</taxon>
        <taxon>Trichostrongylidae</taxon>
        <taxon>Haemonchus</taxon>
    </lineage>
</organism>
<keyword evidence="1" id="KW-1185">Reference proteome</keyword>
<accession>A0A7I4YX55</accession>
<reference evidence="2" key="1">
    <citation type="submission" date="2020-12" db="UniProtKB">
        <authorList>
            <consortium name="WormBaseParasite"/>
        </authorList>
    </citation>
    <scope>IDENTIFICATION</scope>
    <source>
        <strain evidence="2">MHco3</strain>
    </source>
</reference>
<sequence>MGLEGLSAASSIEKKSSDWLRQQLTRKDLQFEQLRQEAGELCQQRKVMVLVQGDDRHSKAQEAYLKDLYAIAPAVLRDYVERRLLNMPRNGAIVVHKDVQRTMQLNLIVIAQQMCAPQLPILHYPQWMFLSTAPRGNCEAGRGRGAGRGNFQLH</sequence>
<evidence type="ECO:0000313" key="2">
    <source>
        <dbReference type="WBParaSite" id="HCON_00152770-00001"/>
    </source>
</evidence>
<evidence type="ECO:0000313" key="1">
    <source>
        <dbReference type="Proteomes" id="UP000025227"/>
    </source>
</evidence>
<protein>
    <submittedName>
        <fullName evidence="2">Rod shape-determining protein MreB</fullName>
    </submittedName>
</protein>